<accession>A0A8J7IIG1</accession>
<feature type="transmembrane region" description="Helical" evidence="6">
    <location>
        <begin position="188"/>
        <end position="210"/>
    </location>
</feature>
<evidence type="ECO:0000256" key="3">
    <source>
        <dbReference type="ARBA" id="ARBA00022692"/>
    </source>
</evidence>
<evidence type="ECO:0000256" key="6">
    <source>
        <dbReference type="SAM" id="Phobius"/>
    </source>
</evidence>
<name>A0A8J7IIG1_9RHOB</name>
<organism evidence="8 9">
    <name type="scientific">Halocynthiibacter styelae</name>
    <dbReference type="NCBI Taxonomy" id="2761955"/>
    <lineage>
        <taxon>Bacteria</taxon>
        <taxon>Pseudomonadati</taxon>
        <taxon>Pseudomonadota</taxon>
        <taxon>Alphaproteobacteria</taxon>
        <taxon>Rhodobacterales</taxon>
        <taxon>Paracoccaceae</taxon>
        <taxon>Halocynthiibacter</taxon>
    </lineage>
</organism>
<protein>
    <submittedName>
        <fullName evidence="8">DMT family transporter</fullName>
    </submittedName>
</protein>
<dbReference type="AlphaFoldDB" id="A0A8J7IIG1"/>
<dbReference type="GO" id="GO:0016020">
    <property type="term" value="C:membrane"/>
    <property type="evidence" value="ECO:0007669"/>
    <property type="project" value="UniProtKB-SubCell"/>
</dbReference>
<dbReference type="EMBL" id="JADCKQ010000003">
    <property type="protein sequence ID" value="MBI1493163.1"/>
    <property type="molecule type" value="Genomic_DNA"/>
</dbReference>
<keyword evidence="5 6" id="KW-0472">Membrane</keyword>
<feature type="transmembrane region" description="Helical" evidence="6">
    <location>
        <begin position="242"/>
        <end position="264"/>
    </location>
</feature>
<dbReference type="Proteomes" id="UP000640583">
    <property type="component" value="Unassembled WGS sequence"/>
</dbReference>
<feature type="transmembrane region" description="Helical" evidence="6">
    <location>
        <begin position="270"/>
        <end position="288"/>
    </location>
</feature>
<evidence type="ECO:0000256" key="4">
    <source>
        <dbReference type="ARBA" id="ARBA00022989"/>
    </source>
</evidence>
<comment type="similarity">
    <text evidence="2">Belongs to the drug/metabolite transporter (DMT) superfamily. 10 TMS drug/metabolite exporter (DME) (TC 2.A.7.3) family.</text>
</comment>
<dbReference type="InterPro" id="IPR000620">
    <property type="entry name" value="EamA_dom"/>
</dbReference>
<keyword evidence="3 6" id="KW-0812">Transmembrane</keyword>
<evidence type="ECO:0000313" key="8">
    <source>
        <dbReference type="EMBL" id="MBI1493163.1"/>
    </source>
</evidence>
<feature type="transmembrane region" description="Helical" evidence="6">
    <location>
        <begin position="107"/>
        <end position="125"/>
    </location>
</feature>
<feature type="transmembrane region" description="Helical" evidence="6">
    <location>
        <begin position="45"/>
        <end position="68"/>
    </location>
</feature>
<dbReference type="PANTHER" id="PTHR22911">
    <property type="entry name" value="ACYL-MALONYL CONDENSING ENZYME-RELATED"/>
    <property type="match status" value="1"/>
</dbReference>
<feature type="domain" description="EamA" evidence="7">
    <location>
        <begin position="11"/>
        <end position="148"/>
    </location>
</feature>
<feature type="transmembrane region" description="Helical" evidence="6">
    <location>
        <begin position="132"/>
        <end position="152"/>
    </location>
</feature>
<keyword evidence="4 6" id="KW-1133">Transmembrane helix</keyword>
<dbReference type="InterPro" id="IPR037185">
    <property type="entry name" value="EmrE-like"/>
</dbReference>
<dbReference type="PANTHER" id="PTHR22911:SF6">
    <property type="entry name" value="SOLUTE CARRIER FAMILY 35 MEMBER G1"/>
    <property type="match status" value="1"/>
</dbReference>
<reference evidence="8" key="1">
    <citation type="submission" date="2020-10" db="EMBL/GenBank/DDBJ databases">
        <title>Paenihalocynthiibacter styelae gen. nov., sp. nov., isolated from stalked sea squirt Styela clava.</title>
        <authorList>
            <person name="Kim Y.-O."/>
            <person name="Yoon J.-H."/>
        </authorList>
    </citation>
    <scope>NUCLEOTIDE SEQUENCE</scope>
    <source>
        <strain evidence="8">MYP1-1</strain>
    </source>
</reference>
<comment type="caution">
    <text evidence="8">The sequence shown here is derived from an EMBL/GenBank/DDBJ whole genome shotgun (WGS) entry which is preliminary data.</text>
</comment>
<feature type="transmembrane region" description="Helical" evidence="6">
    <location>
        <begin position="80"/>
        <end position="101"/>
    </location>
</feature>
<keyword evidence="9" id="KW-1185">Reference proteome</keyword>
<comment type="subcellular location">
    <subcellularLocation>
        <location evidence="1">Membrane</location>
        <topology evidence="1">Multi-pass membrane protein</topology>
    </subcellularLocation>
</comment>
<feature type="transmembrane region" description="Helical" evidence="6">
    <location>
        <begin position="158"/>
        <end position="176"/>
    </location>
</feature>
<evidence type="ECO:0000256" key="2">
    <source>
        <dbReference type="ARBA" id="ARBA00009853"/>
    </source>
</evidence>
<feature type="transmembrane region" description="Helical" evidence="6">
    <location>
        <begin position="216"/>
        <end position="235"/>
    </location>
</feature>
<dbReference type="RefSeq" id="WP_228848008.1">
    <property type="nucleotide sequence ID" value="NZ_JADCKQ010000003.1"/>
</dbReference>
<evidence type="ECO:0000313" key="9">
    <source>
        <dbReference type="Proteomes" id="UP000640583"/>
    </source>
</evidence>
<evidence type="ECO:0000259" key="7">
    <source>
        <dbReference type="Pfam" id="PF00892"/>
    </source>
</evidence>
<proteinExistence type="inferred from homology"/>
<evidence type="ECO:0000256" key="5">
    <source>
        <dbReference type="ARBA" id="ARBA00023136"/>
    </source>
</evidence>
<dbReference type="SUPFAM" id="SSF103481">
    <property type="entry name" value="Multidrug resistance efflux transporter EmrE"/>
    <property type="match status" value="2"/>
</dbReference>
<evidence type="ECO:0000256" key="1">
    <source>
        <dbReference type="ARBA" id="ARBA00004141"/>
    </source>
</evidence>
<feature type="domain" description="EamA" evidence="7">
    <location>
        <begin position="158"/>
        <end position="287"/>
    </location>
</feature>
<gene>
    <name evidence="8" type="ORF">H1D41_05875</name>
</gene>
<sequence>MLHRLSPQLTSILFMLLASFLLAGTSILAKTLGQGVFSPDGNGLHVFQISFGRFAFAFLAIAATVAILRPKFGPLEIPLHVARTMAGWSGITLAFTALIWIPLPDAQAINFLNPVFAMVFAIPILGERVGPWRWLAAGVSLAGALILLRPSGASFQPAAFFALASAAITGFEVILIKRLSGRQAPLQILFTNNALGFCIASLAALFVWSAPAPAEWGGMAALGLTMICAQACFIQSMRRAEASFVISVSLSSLPFAALMDYFAFNAVPDRISLMGAAIILSGVLLLFFREMRAKST</sequence>
<dbReference type="Pfam" id="PF00892">
    <property type="entry name" value="EamA"/>
    <property type="match status" value="2"/>
</dbReference>